<dbReference type="SUPFAM" id="SSF54197">
    <property type="entry name" value="HIT-like"/>
    <property type="match status" value="1"/>
</dbReference>
<evidence type="ECO:0000259" key="3">
    <source>
        <dbReference type="PROSITE" id="PS51084"/>
    </source>
</evidence>
<reference evidence="4" key="1">
    <citation type="submission" date="2016-12" db="EMBL/GenBank/DDBJ databases">
        <title>Discovery of methanogenic haloarchaea.</title>
        <authorList>
            <person name="Sorokin D.Y."/>
            <person name="Makarova K.S."/>
            <person name="Abbas B."/>
            <person name="Ferrer M."/>
            <person name="Golyshin P.N."/>
        </authorList>
    </citation>
    <scope>NUCLEOTIDE SEQUENCE [LARGE SCALE GENOMIC DNA]</scope>
    <source>
        <strain evidence="4">HMET1</strain>
    </source>
</reference>
<keyword evidence="4" id="KW-0378">Hydrolase</keyword>
<dbReference type="EMBL" id="MSDW01000001">
    <property type="protein sequence ID" value="OKY79197.1"/>
    <property type="molecule type" value="Genomic_DNA"/>
</dbReference>
<dbReference type="InterPro" id="IPR052908">
    <property type="entry name" value="AP-4-A_phosphorylase"/>
</dbReference>
<dbReference type="InterPro" id="IPR039383">
    <property type="entry name" value="FHIT"/>
</dbReference>
<proteinExistence type="predicted"/>
<comment type="caution">
    <text evidence="4">The sequence shown here is derived from an EMBL/GenBank/DDBJ whole genome shotgun (WGS) entry which is preliminary data.</text>
</comment>
<feature type="short sequence motif" description="Histidine triad motif" evidence="2">
    <location>
        <begin position="121"/>
        <end position="125"/>
    </location>
</feature>
<name>A0A1Q6DXW5_METT1</name>
<dbReference type="STRING" id="1903181.BTN85_1705"/>
<organism evidence="4 5">
    <name type="scientific">Methanohalarchaeum thermophilum</name>
    <dbReference type="NCBI Taxonomy" id="1903181"/>
    <lineage>
        <taxon>Archaea</taxon>
        <taxon>Methanobacteriati</taxon>
        <taxon>Methanobacteriota</taxon>
        <taxon>Methanonatronarchaeia</taxon>
        <taxon>Methanonatronarchaeales</taxon>
        <taxon>Methanonatronarchaeaceae</taxon>
        <taxon>Candidatus Methanohalarchaeum</taxon>
    </lineage>
</organism>
<dbReference type="FunCoup" id="A0A1Q6DXW5">
    <property type="interactions" value="107"/>
</dbReference>
<keyword evidence="5" id="KW-1185">Reference proteome</keyword>
<dbReference type="AlphaFoldDB" id="A0A1Q6DXW5"/>
<accession>A0A1Q6DXW5</accession>
<dbReference type="PROSITE" id="PS51084">
    <property type="entry name" value="HIT_2"/>
    <property type="match status" value="1"/>
</dbReference>
<dbReference type="PANTHER" id="PTHR42997">
    <property type="entry name" value="HIT FAMILY HYDROLASE"/>
    <property type="match status" value="1"/>
</dbReference>
<sequence length="161" mass="18434">MSDEKLFAPWRREYVKEAKDGTDGCVFCELPEGDDDKDNLILFRGNLNYLVLNKYPYNPGHAMVVPFDHVGDYTQLDEETIKERYSIEKMYIEAARSVFDPDGFNVGMNLGRTAGAGVDDHIHVHLVPRWNGDNNFMPVISDTRVISQSLKSAYEELNREL</sequence>
<dbReference type="InterPro" id="IPR036265">
    <property type="entry name" value="HIT-like_sf"/>
</dbReference>
<gene>
    <name evidence="4" type="ORF">BTN85_1705</name>
</gene>
<protein>
    <submittedName>
        <fullName evidence="4">HIT family hydrolase</fullName>
    </submittedName>
</protein>
<dbReference type="Proteomes" id="UP000185744">
    <property type="component" value="Unassembled WGS sequence"/>
</dbReference>
<dbReference type="PANTHER" id="PTHR42997:SF1">
    <property type="entry name" value="AP-4-A PHOSPHORYLASE"/>
    <property type="match status" value="1"/>
</dbReference>
<feature type="domain" description="HIT" evidence="3">
    <location>
        <begin position="26"/>
        <end position="136"/>
    </location>
</feature>
<dbReference type="Gene3D" id="3.30.428.10">
    <property type="entry name" value="HIT-like"/>
    <property type="match status" value="1"/>
</dbReference>
<evidence type="ECO:0000256" key="2">
    <source>
        <dbReference type="PROSITE-ProRule" id="PRU00464"/>
    </source>
</evidence>
<dbReference type="InterPro" id="IPR011146">
    <property type="entry name" value="HIT-like"/>
</dbReference>
<evidence type="ECO:0000313" key="5">
    <source>
        <dbReference type="Proteomes" id="UP000185744"/>
    </source>
</evidence>
<dbReference type="CDD" id="cd01275">
    <property type="entry name" value="FHIT"/>
    <property type="match status" value="1"/>
</dbReference>
<evidence type="ECO:0000313" key="4">
    <source>
        <dbReference type="EMBL" id="OKY79197.1"/>
    </source>
</evidence>
<keyword evidence="1" id="KW-0547">Nucleotide-binding</keyword>
<dbReference type="InParanoid" id="A0A1Q6DXW5"/>
<evidence type="ECO:0000256" key="1">
    <source>
        <dbReference type="ARBA" id="ARBA00022741"/>
    </source>
</evidence>
<dbReference type="GO" id="GO:0000166">
    <property type="term" value="F:nucleotide binding"/>
    <property type="evidence" value="ECO:0007669"/>
    <property type="project" value="UniProtKB-KW"/>
</dbReference>
<dbReference type="GO" id="GO:0016787">
    <property type="term" value="F:hydrolase activity"/>
    <property type="evidence" value="ECO:0007669"/>
    <property type="project" value="UniProtKB-KW"/>
</dbReference>
<dbReference type="Pfam" id="PF01230">
    <property type="entry name" value="HIT"/>
    <property type="match status" value="1"/>
</dbReference>